<accession>A0ABV9SR89</accession>
<keyword evidence="2" id="KW-1185">Reference proteome</keyword>
<sequence length="99" mass="11159">MRGAKGLVEHPRSWREIPGSGAVFAVGAEAGTVVMEWRTAPGGEHVDVYVRRALRCRRRCWSAALDPEDFQLRLFNRIRASWDPCIYPFGFPLDEGGAR</sequence>
<dbReference type="EMBL" id="JBHSIY010000021">
    <property type="protein sequence ID" value="MFC4868849.1"/>
    <property type="molecule type" value="Genomic_DNA"/>
</dbReference>
<evidence type="ECO:0000313" key="2">
    <source>
        <dbReference type="Proteomes" id="UP001595858"/>
    </source>
</evidence>
<organism evidence="1 2">
    <name type="scientific">Streptomonospora arabica</name>
    <dbReference type="NCBI Taxonomy" id="412417"/>
    <lineage>
        <taxon>Bacteria</taxon>
        <taxon>Bacillati</taxon>
        <taxon>Actinomycetota</taxon>
        <taxon>Actinomycetes</taxon>
        <taxon>Streptosporangiales</taxon>
        <taxon>Nocardiopsidaceae</taxon>
        <taxon>Streptomonospora</taxon>
    </lineage>
</organism>
<proteinExistence type="predicted"/>
<reference evidence="2" key="1">
    <citation type="journal article" date="2019" name="Int. J. Syst. Evol. Microbiol.">
        <title>The Global Catalogue of Microorganisms (GCM) 10K type strain sequencing project: providing services to taxonomists for standard genome sequencing and annotation.</title>
        <authorList>
            <consortium name="The Broad Institute Genomics Platform"/>
            <consortium name="The Broad Institute Genome Sequencing Center for Infectious Disease"/>
            <person name="Wu L."/>
            <person name="Ma J."/>
        </authorList>
    </citation>
    <scope>NUCLEOTIDE SEQUENCE [LARGE SCALE GENOMIC DNA]</scope>
    <source>
        <strain evidence="2">CGMCC 4.7304</strain>
    </source>
</reference>
<evidence type="ECO:0000313" key="1">
    <source>
        <dbReference type="EMBL" id="MFC4868849.1"/>
    </source>
</evidence>
<dbReference type="RefSeq" id="WP_344147457.1">
    <property type="nucleotide sequence ID" value="NZ_BAAAQI010000021.1"/>
</dbReference>
<gene>
    <name evidence="1" type="ORF">ACFPCZ_19610</name>
</gene>
<dbReference type="Proteomes" id="UP001595858">
    <property type="component" value="Unassembled WGS sequence"/>
</dbReference>
<name>A0ABV9SR89_9ACTN</name>
<protein>
    <submittedName>
        <fullName evidence="1">Uncharacterized protein</fullName>
    </submittedName>
</protein>
<comment type="caution">
    <text evidence="1">The sequence shown here is derived from an EMBL/GenBank/DDBJ whole genome shotgun (WGS) entry which is preliminary data.</text>
</comment>